<dbReference type="AlphaFoldDB" id="A0A841T9E9"/>
<comment type="caution">
    <text evidence="4">The sequence shown here is derived from an EMBL/GenBank/DDBJ whole genome shotgun (WGS) entry which is preliminary data.</text>
</comment>
<dbReference type="InterPro" id="IPR050847">
    <property type="entry name" value="SASP_DNA-binding"/>
</dbReference>
<accession>A0A841T9E9</accession>
<dbReference type="RefSeq" id="WP_185177355.1">
    <property type="nucleotide sequence ID" value="NZ_CBCSEP010000012.1"/>
</dbReference>
<keyword evidence="3" id="KW-0238">DNA-binding</keyword>
<proteinExistence type="inferred from homology"/>
<keyword evidence="5" id="KW-1185">Reference proteome</keyword>
<organism evidence="4 5">
    <name type="scientific">Cohnella lubricantis</name>
    <dbReference type="NCBI Taxonomy" id="2163172"/>
    <lineage>
        <taxon>Bacteria</taxon>
        <taxon>Bacillati</taxon>
        <taxon>Bacillota</taxon>
        <taxon>Bacilli</taxon>
        <taxon>Bacillales</taxon>
        <taxon>Paenibacillaceae</taxon>
        <taxon>Cohnella</taxon>
    </lineage>
</organism>
<evidence type="ECO:0000313" key="5">
    <source>
        <dbReference type="Proteomes" id="UP000574133"/>
    </source>
</evidence>
<sequence>MGAGSRSSNQLVVPQAIGALDQLKYEVAQELGITLPQDGYYGNMVTRDTGHIGGQITKRLVQIAEQQLAGQFR</sequence>
<comment type="function">
    <text evidence="1">SASP are bound to spore DNA. They are double-stranded DNA-binding proteins that cause DNA to change to an a-like conformation. They protect the DNA backbone from chemical and enzymatic cleavage and are thus involved in dormant spore's high resistance to UV light.</text>
</comment>
<comment type="similarity">
    <text evidence="2">Belongs to the alpha/beta-type SASP family.</text>
</comment>
<dbReference type="PANTHER" id="PTHR36107">
    <property type="entry name" value="SMALL, ACID-SOLUBLE SPORE PROTEIN A"/>
    <property type="match status" value="1"/>
</dbReference>
<gene>
    <name evidence="4" type="ORF">H4Q31_01755</name>
</gene>
<name>A0A841T9E9_9BACL</name>
<dbReference type="GO" id="GO:0003690">
    <property type="term" value="F:double-stranded DNA binding"/>
    <property type="evidence" value="ECO:0007669"/>
    <property type="project" value="InterPro"/>
</dbReference>
<reference evidence="4 5" key="1">
    <citation type="submission" date="2020-08" db="EMBL/GenBank/DDBJ databases">
        <title>Cohnella phylogeny.</title>
        <authorList>
            <person name="Dunlap C."/>
        </authorList>
    </citation>
    <scope>NUCLEOTIDE SEQUENCE [LARGE SCALE GENOMIC DNA]</scope>
    <source>
        <strain evidence="4 5">DSM 103658</strain>
    </source>
</reference>
<evidence type="ECO:0000256" key="2">
    <source>
        <dbReference type="ARBA" id="ARBA00005442"/>
    </source>
</evidence>
<dbReference type="Pfam" id="PF00269">
    <property type="entry name" value="SASP"/>
    <property type="match status" value="1"/>
</dbReference>
<dbReference type="Proteomes" id="UP000574133">
    <property type="component" value="Unassembled WGS sequence"/>
</dbReference>
<dbReference type="PANTHER" id="PTHR36107:SF1">
    <property type="entry name" value="SMALL, ACID-SOLUBLE SPORE PROTEIN A"/>
    <property type="match status" value="1"/>
</dbReference>
<evidence type="ECO:0000256" key="1">
    <source>
        <dbReference type="ARBA" id="ARBA00003863"/>
    </source>
</evidence>
<dbReference type="EMBL" id="JACJVN010000009">
    <property type="protein sequence ID" value="MBB6676048.1"/>
    <property type="molecule type" value="Genomic_DNA"/>
</dbReference>
<dbReference type="InterPro" id="IPR038300">
    <property type="entry name" value="SASP_sf_alpha/beta"/>
</dbReference>
<dbReference type="InterPro" id="IPR001448">
    <property type="entry name" value="SASP_alpha/beta-type"/>
</dbReference>
<dbReference type="InterPro" id="IPR018126">
    <property type="entry name" value="SASP_alpha/beta-type_CS"/>
</dbReference>
<protein>
    <submittedName>
        <fullName evidence="4">Alpha/beta-type small acid-soluble spore protein</fullName>
    </submittedName>
</protein>
<dbReference type="Gene3D" id="6.10.10.80">
    <property type="entry name" value="Small, acid-soluble spore protein, alpha/beta type-like"/>
    <property type="match status" value="1"/>
</dbReference>
<dbReference type="PROSITE" id="PS00304">
    <property type="entry name" value="SASP_1"/>
    <property type="match status" value="1"/>
</dbReference>
<evidence type="ECO:0000256" key="3">
    <source>
        <dbReference type="ARBA" id="ARBA00023125"/>
    </source>
</evidence>
<dbReference type="GO" id="GO:0006265">
    <property type="term" value="P:DNA topological change"/>
    <property type="evidence" value="ECO:0007669"/>
    <property type="project" value="InterPro"/>
</dbReference>
<evidence type="ECO:0000313" key="4">
    <source>
        <dbReference type="EMBL" id="MBB6676048.1"/>
    </source>
</evidence>